<organism evidence="2 3">
    <name type="scientific">Aphanothece hegewaldii CCALA 016</name>
    <dbReference type="NCBI Taxonomy" id="2107694"/>
    <lineage>
        <taxon>Bacteria</taxon>
        <taxon>Bacillati</taxon>
        <taxon>Cyanobacteriota</taxon>
        <taxon>Cyanophyceae</taxon>
        <taxon>Oscillatoriophycideae</taxon>
        <taxon>Chroococcales</taxon>
        <taxon>Aphanothecaceae</taxon>
        <taxon>Aphanothece</taxon>
    </lineage>
</organism>
<evidence type="ECO:0000313" key="2">
    <source>
        <dbReference type="EMBL" id="PSF38533.1"/>
    </source>
</evidence>
<proteinExistence type="predicted"/>
<evidence type="ECO:0000256" key="1">
    <source>
        <dbReference type="SAM" id="MobiDB-lite"/>
    </source>
</evidence>
<reference evidence="2 3" key="1">
    <citation type="submission" date="2018-03" db="EMBL/GenBank/DDBJ databases">
        <title>The ancient ancestry and fast evolution of plastids.</title>
        <authorList>
            <person name="Moore K.R."/>
            <person name="Magnabosco C."/>
            <person name="Momper L."/>
            <person name="Gold D.A."/>
            <person name="Bosak T."/>
            <person name="Fournier G.P."/>
        </authorList>
    </citation>
    <scope>NUCLEOTIDE SEQUENCE [LARGE SCALE GENOMIC DNA]</scope>
    <source>
        <strain evidence="2 3">CCALA 016</strain>
    </source>
</reference>
<sequence length="142" mass="14848">MTVEKLESNGNSSPAEEEKATTTKAKTATKTSKPKEEVVALSVKNQVDDEKGLKLAHGSAALPGNRPVEASHLHVVSTYTSVGGMRPITASGMEVSGTLAISGNRPIAASHLQVSETYTVMGNRPVASNEIDDPTALMGFLD</sequence>
<dbReference type="AlphaFoldDB" id="A0A2T1M1G3"/>
<evidence type="ECO:0000313" key="3">
    <source>
        <dbReference type="Proteomes" id="UP000239001"/>
    </source>
</evidence>
<gene>
    <name evidence="2" type="ORF">C7H19_05000</name>
</gene>
<dbReference type="EMBL" id="PXOH01000004">
    <property type="protein sequence ID" value="PSF38533.1"/>
    <property type="molecule type" value="Genomic_DNA"/>
</dbReference>
<dbReference type="Proteomes" id="UP000239001">
    <property type="component" value="Unassembled WGS sequence"/>
</dbReference>
<feature type="compositionally biased region" description="Low complexity" evidence="1">
    <location>
        <begin position="22"/>
        <end position="31"/>
    </location>
</feature>
<name>A0A2T1M1G3_9CHRO</name>
<accession>A0A2T1M1G3</accession>
<keyword evidence="3" id="KW-1185">Reference proteome</keyword>
<reference evidence="2 3" key="2">
    <citation type="submission" date="2018-03" db="EMBL/GenBank/DDBJ databases">
        <authorList>
            <person name="Keele B.F."/>
        </authorList>
    </citation>
    <scope>NUCLEOTIDE SEQUENCE [LARGE SCALE GENOMIC DNA]</scope>
    <source>
        <strain evidence="2 3">CCALA 016</strain>
    </source>
</reference>
<protein>
    <submittedName>
        <fullName evidence="2">Uncharacterized protein</fullName>
    </submittedName>
</protein>
<dbReference type="RefSeq" id="WP_106455975.1">
    <property type="nucleotide sequence ID" value="NZ_PXOH01000004.1"/>
</dbReference>
<feature type="region of interest" description="Disordered" evidence="1">
    <location>
        <begin position="1"/>
        <end position="37"/>
    </location>
</feature>
<dbReference type="OrthoDB" id="427816at2"/>
<comment type="caution">
    <text evidence="2">The sequence shown here is derived from an EMBL/GenBank/DDBJ whole genome shotgun (WGS) entry which is preliminary data.</text>
</comment>